<accession>A0A087TPQ5</accession>
<dbReference type="OrthoDB" id="6420849at2759"/>
<organism evidence="1 2">
    <name type="scientific">Stegodyphus mimosarum</name>
    <name type="common">African social velvet spider</name>
    <dbReference type="NCBI Taxonomy" id="407821"/>
    <lineage>
        <taxon>Eukaryota</taxon>
        <taxon>Metazoa</taxon>
        <taxon>Ecdysozoa</taxon>
        <taxon>Arthropoda</taxon>
        <taxon>Chelicerata</taxon>
        <taxon>Arachnida</taxon>
        <taxon>Araneae</taxon>
        <taxon>Araneomorphae</taxon>
        <taxon>Entelegynae</taxon>
        <taxon>Eresoidea</taxon>
        <taxon>Eresidae</taxon>
        <taxon>Stegodyphus</taxon>
    </lineage>
</organism>
<evidence type="ECO:0000313" key="1">
    <source>
        <dbReference type="EMBL" id="KFM67094.1"/>
    </source>
</evidence>
<sequence>MAAVLPSNHEVVKKLVRYYHEKNPYTGTQILINILRERFWIL</sequence>
<protein>
    <submittedName>
        <fullName evidence="1">Uncharacterized protein</fullName>
    </submittedName>
</protein>
<proteinExistence type="predicted"/>
<dbReference type="AlphaFoldDB" id="A0A087TPQ5"/>
<name>A0A087TPQ5_STEMI</name>
<dbReference type="EMBL" id="KK116218">
    <property type="protein sequence ID" value="KFM67094.1"/>
    <property type="molecule type" value="Genomic_DNA"/>
</dbReference>
<keyword evidence="2" id="KW-1185">Reference proteome</keyword>
<evidence type="ECO:0000313" key="2">
    <source>
        <dbReference type="Proteomes" id="UP000054359"/>
    </source>
</evidence>
<reference evidence="1 2" key="1">
    <citation type="submission" date="2013-11" db="EMBL/GenBank/DDBJ databases">
        <title>Genome sequencing of Stegodyphus mimosarum.</title>
        <authorList>
            <person name="Bechsgaard J."/>
        </authorList>
    </citation>
    <scope>NUCLEOTIDE SEQUENCE [LARGE SCALE GENOMIC DNA]</scope>
</reference>
<dbReference type="Proteomes" id="UP000054359">
    <property type="component" value="Unassembled WGS sequence"/>
</dbReference>
<feature type="non-terminal residue" evidence="1">
    <location>
        <position position="42"/>
    </location>
</feature>
<gene>
    <name evidence="1" type="ORF">X975_26726</name>
</gene>